<comment type="caution">
    <text evidence="1">The sequence shown here is derived from an EMBL/GenBank/DDBJ whole genome shotgun (WGS) entry which is preliminary data.</text>
</comment>
<dbReference type="AlphaFoldDB" id="A0A086PA14"/>
<evidence type="ECO:0000313" key="2">
    <source>
        <dbReference type="Proteomes" id="UP000024284"/>
    </source>
</evidence>
<evidence type="ECO:0000313" key="1">
    <source>
        <dbReference type="EMBL" id="KFG90232.1"/>
    </source>
</evidence>
<accession>A0A086PA14</accession>
<keyword evidence="2" id="KW-1185">Reference proteome</keyword>
<proteinExistence type="predicted"/>
<dbReference type="Proteomes" id="UP000024284">
    <property type="component" value="Unassembled WGS sequence"/>
</dbReference>
<gene>
    <name evidence="1" type="ORF">BV98_002038</name>
</gene>
<reference evidence="1" key="1">
    <citation type="submission" date="2014-08" db="EMBL/GenBank/DDBJ databases">
        <title>Draft genome sequences of Sphingobium herbicidovorans.</title>
        <authorList>
            <person name="Gan H.M."/>
            <person name="Gan H.Y."/>
            <person name="Savka M.A."/>
        </authorList>
    </citation>
    <scope>NUCLEOTIDE SEQUENCE [LARGE SCALE GENOMIC DNA]</scope>
    <source>
        <strain evidence="1">NBRC 16415</strain>
    </source>
</reference>
<dbReference type="EMBL" id="JFZA02000014">
    <property type="protein sequence ID" value="KFG90232.1"/>
    <property type="molecule type" value="Genomic_DNA"/>
</dbReference>
<sequence>MLYSASVALFPFPLMLKRNLGDYILVWTAEFAGDYIAVPPVEMNETYIGKGPAHSFSGDGAFFRFGFPDFSGGFTLSSPPRA</sequence>
<dbReference type="RefSeq" id="WP_037465581.1">
    <property type="nucleotide sequence ID" value="NZ_JFZA02000014.1"/>
</dbReference>
<name>A0A086PA14_SPHHM</name>
<organism evidence="1 2">
    <name type="scientific">Sphingobium herbicidovorans (strain ATCC 700291 / DSM 11019 / CCUG 56400 / KCTC 2939 / LMG 18315 / NBRC 16415 / MH)</name>
    <name type="common">Sphingomonas herbicidovorans</name>
    <dbReference type="NCBI Taxonomy" id="1219045"/>
    <lineage>
        <taxon>Bacteria</taxon>
        <taxon>Pseudomonadati</taxon>
        <taxon>Pseudomonadota</taxon>
        <taxon>Alphaproteobacteria</taxon>
        <taxon>Sphingomonadales</taxon>
        <taxon>Sphingomonadaceae</taxon>
        <taxon>Sphingobium</taxon>
    </lineage>
</organism>
<protein>
    <submittedName>
        <fullName evidence="1">Uncharacterized protein</fullName>
    </submittedName>
</protein>